<reference evidence="1" key="1">
    <citation type="journal article" date="2019" name="Int J Environ Res Public Health">
        <title>Characterization of Chromosome-Mediated BlaOXA-894 in Shewanella xiamenensis Isolated from Pig Wastewater.</title>
        <authorList>
            <person name="Zou H."/>
            <person name="Zhou Z."/>
            <person name="Xia H."/>
            <person name="Zhao Q."/>
            <person name="Li X."/>
        </authorList>
    </citation>
    <scope>NUCLEOTIDE SEQUENCE</scope>
    <source>
        <strain evidence="1">2015oxa</strain>
    </source>
</reference>
<dbReference type="Proteomes" id="UP001152518">
    <property type="component" value="Unassembled WGS sequence"/>
</dbReference>
<name>A0AAW6QYL7_9GAMM</name>
<evidence type="ECO:0000313" key="1">
    <source>
        <dbReference type="EMBL" id="MDG5901237.1"/>
    </source>
</evidence>
<comment type="caution">
    <text evidence="1">The sequence shown here is derived from an EMBL/GenBank/DDBJ whole genome shotgun (WGS) entry which is preliminary data.</text>
</comment>
<organism evidence="1">
    <name type="scientific">Shewanella xiamenensis</name>
    <dbReference type="NCBI Taxonomy" id="332186"/>
    <lineage>
        <taxon>Bacteria</taxon>
        <taxon>Pseudomonadati</taxon>
        <taxon>Pseudomonadota</taxon>
        <taxon>Gammaproteobacteria</taxon>
        <taxon>Alteromonadales</taxon>
        <taxon>Shewanellaceae</taxon>
        <taxon>Shewanella</taxon>
    </lineage>
</organism>
<proteinExistence type="predicted"/>
<sequence>MKAVNTESAVRGHDLYAIFTQLKPETQSAVETNFLTSTGTPLIPLLKKCSKYFSHGRYSFEQFGGSYYLSGVRDLAKGLLEAVRTYGIENE</sequence>
<gene>
    <name evidence="1" type="ORF">E2650_15300</name>
</gene>
<reference evidence="1" key="2">
    <citation type="submission" date="2019-04" db="EMBL/GenBank/DDBJ databases">
        <authorList>
            <person name="Zou H."/>
        </authorList>
    </citation>
    <scope>NUCLEOTIDE SEQUENCE</scope>
    <source>
        <strain evidence="1">2015oxa</strain>
    </source>
</reference>
<protein>
    <submittedName>
        <fullName evidence="1">Uncharacterized protein</fullName>
    </submittedName>
</protein>
<accession>A0AAW6QYL7</accession>
<dbReference type="EMBL" id="SUNE01000011">
    <property type="protein sequence ID" value="MDG5901237.1"/>
    <property type="molecule type" value="Genomic_DNA"/>
</dbReference>
<dbReference type="AlphaFoldDB" id="A0AAW6QYL7"/>